<reference evidence="1" key="1">
    <citation type="submission" date="2020-11" db="EMBL/GenBank/DDBJ databases">
        <authorList>
            <person name="Tran Van P."/>
        </authorList>
    </citation>
    <scope>NUCLEOTIDE SEQUENCE</scope>
</reference>
<dbReference type="Proteomes" id="UP000728032">
    <property type="component" value="Unassembled WGS sequence"/>
</dbReference>
<name>A0A7R9M1T1_9ACAR</name>
<evidence type="ECO:0000313" key="1">
    <source>
        <dbReference type="EMBL" id="CAD7650674.1"/>
    </source>
</evidence>
<sequence>MVIRCGWSGRSNGQYGQGGEWTNKLYFTDDAENPGESPVEISDDEVETYFAEVEGTEENIVDARIYKNNLFTSWLPKLGGMWHEFTVVESKSWYWSFEKNAEGIQVQRGKTLKSVRDSFRGEARVGSVEPEGRPPTKGHKGDTIQHIFVWIYKKDELNKDYHVTKSNCHFLASMVFEAIARLKGRKLQ</sequence>
<organism evidence="1">
    <name type="scientific">Oppiella nova</name>
    <dbReference type="NCBI Taxonomy" id="334625"/>
    <lineage>
        <taxon>Eukaryota</taxon>
        <taxon>Metazoa</taxon>
        <taxon>Ecdysozoa</taxon>
        <taxon>Arthropoda</taxon>
        <taxon>Chelicerata</taxon>
        <taxon>Arachnida</taxon>
        <taxon>Acari</taxon>
        <taxon>Acariformes</taxon>
        <taxon>Sarcoptiformes</taxon>
        <taxon>Oribatida</taxon>
        <taxon>Brachypylina</taxon>
        <taxon>Oppioidea</taxon>
        <taxon>Oppiidae</taxon>
        <taxon>Oppiella</taxon>
    </lineage>
</organism>
<gene>
    <name evidence="1" type="ORF">ONB1V03_LOCUS7932</name>
</gene>
<dbReference type="EMBL" id="CAJPVJ010004263">
    <property type="protein sequence ID" value="CAG2168442.1"/>
    <property type="molecule type" value="Genomic_DNA"/>
</dbReference>
<evidence type="ECO:0000313" key="2">
    <source>
        <dbReference type="Proteomes" id="UP000728032"/>
    </source>
</evidence>
<dbReference type="OrthoDB" id="6339422at2759"/>
<protein>
    <submittedName>
        <fullName evidence="1">Uncharacterized protein</fullName>
    </submittedName>
</protein>
<keyword evidence="2" id="KW-1185">Reference proteome</keyword>
<proteinExistence type="predicted"/>
<dbReference type="EMBL" id="OC919088">
    <property type="protein sequence ID" value="CAD7650674.1"/>
    <property type="molecule type" value="Genomic_DNA"/>
</dbReference>
<accession>A0A7R9M1T1</accession>
<dbReference type="AlphaFoldDB" id="A0A7R9M1T1"/>